<feature type="domain" description="NAD(P)-binding" evidence="1">
    <location>
        <begin position="9"/>
        <end position="299"/>
    </location>
</feature>
<dbReference type="Pfam" id="PF16363">
    <property type="entry name" value="GDP_Man_Dehyd"/>
    <property type="match status" value="1"/>
</dbReference>
<dbReference type="EMBL" id="PCYM01000010">
    <property type="protein sequence ID" value="PIR47278.1"/>
    <property type="molecule type" value="Genomic_DNA"/>
</dbReference>
<dbReference type="SUPFAM" id="SSF51735">
    <property type="entry name" value="NAD(P)-binding Rossmann-fold domains"/>
    <property type="match status" value="1"/>
</dbReference>
<protein>
    <submittedName>
        <fullName evidence="2">UDP-glucose 4-epimerase</fullName>
    </submittedName>
</protein>
<dbReference type="PANTHER" id="PTHR43000">
    <property type="entry name" value="DTDP-D-GLUCOSE 4,6-DEHYDRATASE-RELATED"/>
    <property type="match status" value="1"/>
</dbReference>
<dbReference type="InterPro" id="IPR036291">
    <property type="entry name" value="NAD(P)-bd_dom_sf"/>
</dbReference>
<reference evidence="2 3" key="1">
    <citation type="submission" date="2017-09" db="EMBL/GenBank/DDBJ databases">
        <title>Depth-based differentiation of microbial function through sediment-hosted aquifers and enrichment of novel symbionts in the deep terrestrial subsurface.</title>
        <authorList>
            <person name="Probst A.J."/>
            <person name="Ladd B."/>
            <person name="Jarett J.K."/>
            <person name="Geller-Mcgrath D.E."/>
            <person name="Sieber C.M."/>
            <person name="Emerson J.B."/>
            <person name="Anantharaman K."/>
            <person name="Thomas B.C."/>
            <person name="Malmstrom R."/>
            <person name="Stieglmeier M."/>
            <person name="Klingl A."/>
            <person name="Woyke T."/>
            <person name="Ryan C.M."/>
            <person name="Banfield J.F."/>
        </authorList>
    </citation>
    <scope>NUCLEOTIDE SEQUENCE [LARGE SCALE GENOMIC DNA]</scope>
    <source>
        <strain evidence="2">CG10_big_fil_rev_8_21_14_0_10_50_16</strain>
    </source>
</reference>
<dbReference type="InterPro" id="IPR016040">
    <property type="entry name" value="NAD(P)-bd_dom"/>
</dbReference>
<dbReference type="Proteomes" id="UP000230084">
    <property type="component" value="Unassembled WGS sequence"/>
</dbReference>
<evidence type="ECO:0000313" key="3">
    <source>
        <dbReference type="Proteomes" id="UP000230084"/>
    </source>
</evidence>
<accession>A0A2H0RLA2</accession>
<comment type="caution">
    <text evidence="2">The sequence shown here is derived from an EMBL/GenBank/DDBJ whole genome shotgun (WGS) entry which is preliminary data.</text>
</comment>
<gene>
    <name evidence="2" type="ORF">COV06_04310</name>
</gene>
<proteinExistence type="predicted"/>
<evidence type="ECO:0000313" key="2">
    <source>
        <dbReference type="EMBL" id="PIR47278.1"/>
    </source>
</evidence>
<dbReference type="Gene3D" id="3.40.50.720">
    <property type="entry name" value="NAD(P)-binding Rossmann-like Domain"/>
    <property type="match status" value="1"/>
</dbReference>
<dbReference type="AlphaFoldDB" id="A0A2H0RLA2"/>
<organism evidence="2 3">
    <name type="scientific">Candidatus Uhrbacteria bacterium CG10_big_fil_rev_8_21_14_0_10_50_16</name>
    <dbReference type="NCBI Taxonomy" id="1975039"/>
    <lineage>
        <taxon>Bacteria</taxon>
        <taxon>Candidatus Uhriibacteriota</taxon>
    </lineage>
</organism>
<sequence length="306" mass="33697">MAAEKERIIVTGGCGFIGSHLVSRLLQDGHEVLVIDNMSTGKVEYIQGTCAIQKLDVWADGKKMTKAFQKFRPDVVFHLAAQKVVQSSMENPILDAQENILGSINVLEAMRAVGGGRVVFASTAAVYDPAARVPIQETSLVRPISPYGVSKRSAEMYMWDYSEHYPIAAISLRFSNAYGPRGVNAVNTFIELMLKGEAPTIFGTGEKTRDFIYVDDIVEAYLRAMKTSWCGELNIATDTETSIKELTSLVATAVGKEINPIFADDREGEIFRSRLDATQAKEVLGWSAKVRVAEGIAKTVEWYKQS</sequence>
<name>A0A2H0RLA2_9BACT</name>
<evidence type="ECO:0000259" key="1">
    <source>
        <dbReference type="Pfam" id="PF16363"/>
    </source>
</evidence>